<gene>
    <name evidence="2" type="ORF">CTM90_01720</name>
</gene>
<dbReference type="SUPFAM" id="SSF47413">
    <property type="entry name" value="lambda repressor-like DNA-binding domains"/>
    <property type="match status" value="1"/>
</dbReference>
<dbReference type="SMART" id="SM00530">
    <property type="entry name" value="HTH_XRE"/>
    <property type="match status" value="1"/>
</dbReference>
<dbReference type="AlphaFoldDB" id="A0ABD6XCG3"/>
<dbReference type="RefSeq" id="WP_065171212.1">
    <property type="nucleotide sequence ID" value="NZ_LZFH01000012.1"/>
</dbReference>
<reference evidence="2 3" key="1">
    <citation type="submission" date="2018-03" db="EMBL/GenBank/DDBJ databases">
        <title>Whole genome sequencing of Histamine producing bacteria.</title>
        <authorList>
            <person name="Butler K."/>
        </authorList>
    </citation>
    <scope>NUCLEOTIDE SEQUENCE [LARGE SCALE GENOMIC DNA]</scope>
    <source>
        <strain evidence="2 3">BT-6</strain>
    </source>
</reference>
<proteinExistence type="predicted"/>
<evidence type="ECO:0000259" key="1">
    <source>
        <dbReference type="PROSITE" id="PS50943"/>
    </source>
</evidence>
<evidence type="ECO:0000313" key="3">
    <source>
        <dbReference type="Proteomes" id="UP000241404"/>
    </source>
</evidence>
<name>A0ABD6XCG3_PHODM</name>
<comment type="caution">
    <text evidence="2">The sequence shown here is derived from an EMBL/GenBank/DDBJ whole genome shotgun (WGS) entry which is preliminary data.</text>
</comment>
<dbReference type="PROSITE" id="PS50943">
    <property type="entry name" value="HTH_CROC1"/>
    <property type="match status" value="1"/>
</dbReference>
<evidence type="ECO:0000313" key="2">
    <source>
        <dbReference type="EMBL" id="PSU18723.1"/>
    </source>
</evidence>
<organism evidence="2 3">
    <name type="scientific">Photobacterium damselae</name>
    <dbReference type="NCBI Taxonomy" id="38293"/>
    <lineage>
        <taxon>Bacteria</taxon>
        <taxon>Pseudomonadati</taxon>
        <taxon>Pseudomonadota</taxon>
        <taxon>Gammaproteobacteria</taxon>
        <taxon>Vibrionales</taxon>
        <taxon>Vibrionaceae</taxon>
        <taxon>Photobacterium</taxon>
    </lineage>
</organism>
<dbReference type="Gene3D" id="1.10.260.40">
    <property type="entry name" value="lambda repressor-like DNA-binding domains"/>
    <property type="match status" value="1"/>
</dbReference>
<dbReference type="Proteomes" id="UP000241404">
    <property type="component" value="Unassembled WGS sequence"/>
</dbReference>
<dbReference type="InterPro" id="IPR010982">
    <property type="entry name" value="Lambda_DNA-bd_dom_sf"/>
</dbReference>
<dbReference type="InterPro" id="IPR001387">
    <property type="entry name" value="Cro/C1-type_HTH"/>
</dbReference>
<sequence length="300" mass="34966">MFSKLVSEYRINQNLTQDNIVHHLSMKYDEFKKLDSVTLSRWENGKTEPSLSKMFLYLKEFGLATNFFKSLIAEGKEFKFPLYEKNLNEHFSPIANFKMKALLGDSYPSSHSGIRIELCNYDELHDKYKKWLFHGNGETDNIYDNIKCLCVYLLDEVIGCSFFLCVDTQKHQSNELFFMGSPPSKANGVIFLFQVALVREAWELSFLFYFILHLNNDFYDAYNLVSTGTMYSLSIKLGFTYLDKININNVDYSIMSINTIRALSNSNMLGLAINICRKLNVDNNKILDYMYHHSDIIKWS</sequence>
<accession>A0ABD6XCG3</accession>
<protein>
    <submittedName>
        <fullName evidence="2">XRE family transcriptional regulator</fullName>
    </submittedName>
</protein>
<dbReference type="EMBL" id="PYMM01000001">
    <property type="protein sequence ID" value="PSU18723.1"/>
    <property type="molecule type" value="Genomic_DNA"/>
</dbReference>
<dbReference type="CDD" id="cd00093">
    <property type="entry name" value="HTH_XRE"/>
    <property type="match status" value="1"/>
</dbReference>
<feature type="domain" description="HTH cro/C1-type" evidence="1">
    <location>
        <begin position="38"/>
        <end position="68"/>
    </location>
</feature>